<dbReference type="Proteomes" id="UP000283895">
    <property type="component" value="Unassembled WGS sequence"/>
</dbReference>
<reference evidence="1 2" key="1">
    <citation type="submission" date="2015-09" db="EMBL/GenBank/DDBJ databases">
        <title>Host preference determinants of Valsa canker pathogens revealed by comparative genomics.</title>
        <authorList>
            <person name="Yin Z."/>
            <person name="Huang L."/>
        </authorList>
    </citation>
    <scope>NUCLEOTIDE SEQUENCE [LARGE SCALE GENOMIC DNA]</scope>
    <source>
        <strain evidence="1 2">03-1</strain>
    </source>
</reference>
<organism evidence="1 2">
    <name type="scientific">Cytospora schulzeri</name>
    <dbReference type="NCBI Taxonomy" id="448051"/>
    <lineage>
        <taxon>Eukaryota</taxon>
        <taxon>Fungi</taxon>
        <taxon>Dikarya</taxon>
        <taxon>Ascomycota</taxon>
        <taxon>Pezizomycotina</taxon>
        <taxon>Sordariomycetes</taxon>
        <taxon>Sordariomycetidae</taxon>
        <taxon>Diaporthales</taxon>
        <taxon>Cytosporaceae</taxon>
        <taxon>Cytospora</taxon>
    </lineage>
</organism>
<proteinExistence type="predicted"/>
<comment type="caution">
    <text evidence="1">The sequence shown here is derived from an EMBL/GenBank/DDBJ whole genome shotgun (WGS) entry which is preliminary data.</text>
</comment>
<protein>
    <submittedName>
        <fullName evidence="1">Uncharacterized protein</fullName>
    </submittedName>
</protein>
<sequence>MDFVTIIGLVASIVQLGKSVADLSGKLRQSRHHGEQLTRLRDILQDLSQLRVRIGKDHPDVERIRKLVEKCRTLIEEHDPNLKVSRGVTFTWPASLDNEIRMINEDLVRMYTKLQLYSLDLPPTPGSGGSQQGQAAASSIPPYTLPNPALTPSISRRGSIEFIDLPTALSLGETDPRIALQRVNILERDNWSRILQYESDDRQVIVTHRIPFGTKPTTDDDIRAKTVHFLSQHEITVEDNDGFRIYYLDPTYTFTSSSICKQFISKVRERELIETFLPKEIYRGNERRARLKVLRIWRKYEDTNPSRPLVTISFLDRNEGRQTEWDLRLCSRDAHARGTKVVDVWREDGTTKLSLTFESSREAKKFIDVYEAVHPERPPALPVSPPSLPPLFLD</sequence>
<accession>A0A423VP05</accession>
<keyword evidence="2" id="KW-1185">Reference proteome</keyword>
<dbReference type="AlphaFoldDB" id="A0A423VP05"/>
<dbReference type="EMBL" id="LKEA01000048">
    <property type="protein sequence ID" value="ROV92740.1"/>
    <property type="molecule type" value="Genomic_DNA"/>
</dbReference>
<name>A0A423VP05_9PEZI</name>
<gene>
    <name evidence="1" type="ORF">VMCG_09036</name>
</gene>
<evidence type="ECO:0000313" key="1">
    <source>
        <dbReference type="EMBL" id="ROV92740.1"/>
    </source>
</evidence>
<evidence type="ECO:0000313" key="2">
    <source>
        <dbReference type="Proteomes" id="UP000283895"/>
    </source>
</evidence>
<dbReference type="OrthoDB" id="4576996at2759"/>